<gene>
    <name evidence="1" type="ORF">OSB_31590</name>
</gene>
<dbReference type="RefSeq" id="WP_074202282.1">
    <property type="nucleotide sequence ID" value="NZ_CP012160.1"/>
</dbReference>
<proteinExistence type="predicted"/>
<dbReference type="AlphaFoldDB" id="A0A0K0Y9V1"/>
<sequence length="365" mass="38107">MSRIRQIGMAAGTFSVALGIGFVMQNGDALASRFGNEEAATQPVPFSDPVEQQVAISPDAAIESPLVEDDAVAFPVAQGGVLMTETPGISKPVPTVSASVILPETAKVPSAQEAPVQLAALETEEIPAVENDLTETVEVDCVPTMDSAAGSVASVTLSVNAPCHVSSAFTIHHQGMMFTAMTDDTGEAEITVPALAEVAVMIAAFENGDGAVATTTVPDFADYDRAVLQWQGDSSVMLSAYEGDAEFGDESHIYASNPGDVSRIEAGTGGYLVRLGVKTIDSALMAEIYTFPTGMMASDFEVMLVAEAEITTGNCGQELNAQSLQFSPTGQTSALDLTMIMPECNAVGDFLILQNMFEDLTIASK</sequence>
<organism evidence="1 2">
    <name type="scientific">Octadecabacter temperatus</name>
    <dbReference type="NCBI Taxonomy" id="1458307"/>
    <lineage>
        <taxon>Bacteria</taxon>
        <taxon>Pseudomonadati</taxon>
        <taxon>Pseudomonadota</taxon>
        <taxon>Alphaproteobacteria</taxon>
        <taxon>Rhodobacterales</taxon>
        <taxon>Roseobacteraceae</taxon>
        <taxon>Octadecabacter</taxon>
    </lineage>
</organism>
<evidence type="ECO:0000313" key="2">
    <source>
        <dbReference type="Proteomes" id="UP000067444"/>
    </source>
</evidence>
<evidence type="ECO:0000313" key="1">
    <source>
        <dbReference type="EMBL" id="AKS47672.1"/>
    </source>
</evidence>
<dbReference type="Proteomes" id="UP000067444">
    <property type="component" value="Chromosome"/>
</dbReference>
<dbReference type="PATRIC" id="fig|1458307.3.peg.3182"/>
<accession>A0A0K0Y9V1</accession>
<dbReference type="KEGG" id="otm:OSB_31590"/>
<name>A0A0K0Y9V1_9RHOB</name>
<reference evidence="1 2" key="1">
    <citation type="journal article" date="2015" name="Genome Announc.">
        <title>Closed Genome Sequence of Octadecabacter temperatus SB1, the First Mesophilic Species of the Genus Octadecabacter.</title>
        <authorList>
            <person name="Voget S."/>
            <person name="Billerbeck S."/>
            <person name="Simon M."/>
            <person name="Daniel R."/>
        </authorList>
    </citation>
    <scope>NUCLEOTIDE SEQUENCE [LARGE SCALE GENOMIC DNA]</scope>
    <source>
        <strain evidence="1 2">SB1</strain>
    </source>
</reference>
<dbReference type="STRING" id="1458307.OSB_31590"/>
<keyword evidence="2" id="KW-1185">Reference proteome</keyword>
<dbReference type="EMBL" id="CP012160">
    <property type="protein sequence ID" value="AKS47672.1"/>
    <property type="molecule type" value="Genomic_DNA"/>
</dbReference>
<dbReference type="OrthoDB" id="7956241at2"/>
<protein>
    <submittedName>
        <fullName evidence="1">Uncharacterized protein</fullName>
    </submittedName>
</protein>